<reference evidence="2" key="2">
    <citation type="journal article" date="2024" name="Plant">
        <title>Genomic evolution and insights into agronomic trait innovations of Sesamum species.</title>
        <authorList>
            <person name="Miao H."/>
            <person name="Wang L."/>
            <person name="Qu L."/>
            <person name="Liu H."/>
            <person name="Sun Y."/>
            <person name="Le M."/>
            <person name="Wang Q."/>
            <person name="Wei S."/>
            <person name="Zheng Y."/>
            <person name="Lin W."/>
            <person name="Duan Y."/>
            <person name="Cao H."/>
            <person name="Xiong S."/>
            <person name="Wang X."/>
            <person name="Wei L."/>
            <person name="Li C."/>
            <person name="Ma Q."/>
            <person name="Ju M."/>
            <person name="Zhao R."/>
            <person name="Li G."/>
            <person name="Mu C."/>
            <person name="Tian Q."/>
            <person name="Mei H."/>
            <person name="Zhang T."/>
            <person name="Gao T."/>
            <person name="Zhang H."/>
        </authorList>
    </citation>
    <scope>NUCLEOTIDE SEQUENCE</scope>
    <source>
        <strain evidence="2">3651</strain>
    </source>
</reference>
<gene>
    <name evidence="2" type="ORF">Salat_1431000</name>
</gene>
<organism evidence="2 3">
    <name type="scientific">Sesamum alatum</name>
    <dbReference type="NCBI Taxonomy" id="300844"/>
    <lineage>
        <taxon>Eukaryota</taxon>
        <taxon>Viridiplantae</taxon>
        <taxon>Streptophyta</taxon>
        <taxon>Embryophyta</taxon>
        <taxon>Tracheophyta</taxon>
        <taxon>Spermatophyta</taxon>
        <taxon>Magnoliopsida</taxon>
        <taxon>eudicotyledons</taxon>
        <taxon>Gunneridae</taxon>
        <taxon>Pentapetalae</taxon>
        <taxon>asterids</taxon>
        <taxon>lamiids</taxon>
        <taxon>Lamiales</taxon>
        <taxon>Pedaliaceae</taxon>
        <taxon>Sesamum</taxon>
    </lineage>
</organism>
<sequence>MMNRAVVCKFISDDVPAMPSSSGMGNPGDRSCHFSGRCASMVPPSDFPQDVHPSSPLPSPVEDFPSSHKRPRVEVEGTEGAPTVAGPSEPVFLALVLTPRMDPQEGTFNMAKVVNQADVEVLTSRTFTGIGNLILSNASVILAVTAMVEKYSYALRNGEMLHREFQEAKATV</sequence>
<accession>A0AAE1YAH7</accession>
<evidence type="ECO:0000256" key="1">
    <source>
        <dbReference type="SAM" id="MobiDB-lite"/>
    </source>
</evidence>
<dbReference type="EMBL" id="JACGWO010000005">
    <property type="protein sequence ID" value="KAK4426623.1"/>
    <property type="molecule type" value="Genomic_DNA"/>
</dbReference>
<name>A0AAE1YAH7_9LAMI</name>
<keyword evidence="3" id="KW-1185">Reference proteome</keyword>
<proteinExistence type="predicted"/>
<evidence type="ECO:0000313" key="3">
    <source>
        <dbReference type="Proteomes" id="UP001293254"/>
    </source>
</evidence>
<evidence type="ECO:0000313" key="2">
    <source>
        <dbReference type="EMBL" id="KAK4426623.1"/>
    </source>
</evidence>
<feature type="region of interest" description="Disordered" evidence="1">
    <location>
        <begin position="43"/>
        <end position="86"/>
    </location>
</feature>
<protein>
    <submittedName>
        <fullName evidence="2">Uncharacterized protein</fullName>
    </submittedName>
</protein>
<dbReference type="AlphaFoldDB" id="A0AAE1YAH7"/>
<comment type="caution">
    <text evidence="2">The sequence shown here is derived from an EMBL/GenBank/DDBJ whole genome shotgun (WGS) entry which is preliminary data.</text>
</comment>
<dbReference type="Proteomes" id="UP001293254">
    <property type="component" value="Unassembled WGS sequence"/>
</dbReference>
<reference evidence="2" key="1">
    <citation type="submission" date="2020-06" db="EMBL/GenBank/DDBJ databases">
        <authorList>
            <person name="Li T."/>
            <person name="Hu X."/>
            <person name="Zhang T."/>
            <person name="Song X."/>
            <person name="Zhang H."/>
            <person name="Dai N."/>
            <person name="Sheng W."/>
            <person name="Hou X."/>
            <person name="Wei L."/>
        </authorList>
    </citation>
    <scope>NUCLEOTIDE SEQUENCE</scope>
    <source>
        <strain evidence="2">3651</strain>
        <tissue evidence="2">Leaf</tissue>
    </source>
</reference>